<dbReference type="GO" id="GO:0003690">
    <property type="term" value="F:double-stranded DNA binding"/>
    <property type="evidence" value="ECO:0007669"/>
    <property type="project" value="InterPro"/>
</dbReference>
<sequence length="403" mass="45192">MFKDYPTVFNGIRQYKMKLNSDIPSSVSFGGRSCWVRYRGQPRTCLKCGEAGHEARECGVIRCFNCQSLGHASKECEVPTTCTICGKSGHHYRDCPVSFANKIKPNSSWIIGSHAKTSEGGEKEAEATLGDEAVEVSSDDAMHLAVAANPGPSFIADNQPPNEVVPDNQTNDSQILLFEDSEPEVIPDTQTSSDVLTEKNPPESTMDTSDEVIPDTQASSDVLTDKKSPESNMDTSDSGPEIKTLENCTPQPQLQDNEKCSNEIQSQPAISVDNDPIFVKPRRKTSSQQTTGRRPERSRSGIRFPIENPMDVIKMTQIFLEDEPWHSCYVKTCCETFSKFKDLKAHVGEHHSKLKPQEYSSARRSCHLTFSTPWEWIQHLARKHAEFVSGKEIEFFDKYFLRQ</sequence>
<dbReference type="EMBL" id="JAIZAY010000019">
    <property type="protein sequence ID" value="KAJ8023626.1"/>
    <property type="molecule type" value="Genomic_DNA"/>
</dbReference>
<feature type="compositionally biased region" description="Polar residues" evidence="2">
    <location>
        <begin position="246"/>
        <end position="255"/>
    </location>
</feature>
<feature type="domain" description="C2H2-type" evidence="3">
    <location>
        <begin position="326"/>
        <end position="356"/>
    </location>
</feature>
<feature type="region of interest" description="Disordered" evidence="2">
    <location>
        <begin position="179"/>
        <end position="302"/>
    </location>
</feature>
<keyword evidence="6" id="KW-1185">Reference proteome</keyword>
<feature type="region of interest" description="Disordered" evidence="2">
    <location>
        <begin position="150"/>
        <end position="169"/>
    </location>
</feature>
<comment type="caution">
    <text evidence="5">The sequence shown here is derived from an EMBL/GenBank/DDBJ whole genome shotgun (WGS) entry which is preliminary data.</text>
</comment>
<dbReference type="GO" id="GO:0008270">
    <property type="term" value="F:zinc ion binding"/>
    <property type="evidence" value="ECO:0007669"/>
    <property type="project" value="UniProtKB-KW"/>
</dbReference>
<dbReference type="PROSITE" id="PS00028">
    <property type="entry name" value="ZINC_FINGER_C2H2_1"/>
    <property type="match status" value="1"/>
</dbReference>
<feature type="domain" description="CCHC-type" evidence="4">
    <location>
        <begin position="62"/>
        <end position="76"/>
    </location>
</feature>
<dbReference type="AlphaFoldDB" id="A0A9Q0YQX4"/>
<dbReference type="Proteomes" id="UP001152320">
    <property type="component" value="Chromosome 19"/>
</dbReference>
<evidence type="ECO:0000256" key="1">
    <source>
        <dbReference type="PROSITE-ProRule" id="PRU00042"/>
    </source>
</evidence>
<dbReference type="InterPro" id="IPR042509">
    <property type="entry name" value="ZCCHC3"/>
</dbReference>
<dbReference type="InterPro" id="IPR001878">
    <property type="entry name" value="Znf_CCHC"/>
</dbReference>
<keyword evidence="1" id="KW-0863">Zinc-finger</keyword>
<evidence type="ECO:0000313" key="5">
    <source>
        <dbReference type="EMBL" id="KAJ8023626.1"/>
    </source>
</evidence>
<organism evidence="5 6">
    <name type="scientific">Holothuria leucospilota</name>
    <name type="common">Black long sea cucumber</name>
    <name type="synonym">Mertensiothuria leucospilota</name>
    <dbReference type="NCBI Taxonomy" id="206669"/>
    <lineage>
        <taxon>Eukaryota</taxon>
        <taxon>Metazoa</taxon>
        <taxon>Echinodermata</taxon>
        <taxon>Eleutherozoa</taxon>
        <taxon>Echinozoa</taxon>
        <taxon>Holothuroidea</taxon>
        <taxon>Aspidochirotacea</taxon>
        <taxon>Aspidochirotida</taxon>
        <taxon>Holothuriidae</taxon>
        <taxon>Holothuria</taxon>
    </lineage>
</organism>
<evidence type="ECO:0000259" key="4">
    <source>
        <dbReference type="PROSITE" id="PS50158"/>
    </source>
</evidence>
<feature type="domain" description="CCHC-type" evidence="4">
    <location>
        <begin position="82"/>
        <end position="96"/>
    </location>
</feature>
<name>A0A9Q0YQX4_HOLLE</name>
<dbReference type="SUPFAM" id="SSF57756">
    <property type="entry name" value="Retrovirus zinc finger-like domains"/>
    <property type="match status" value="1"/>
</dbReference>
<feature type="domain" description="CCHC-type" evidence="4">
    <location>
        <begin position="45"/>
        <end position="58"/>
    </location>
</feature>
<dbReference type="InterPro" id="IPR013087">
    <property type="entry name" value="Znf_C2H2_type"/>
</dbReference>
<protein>
    <submittedName>
        <fullName evidence="5">Zinc finger CCHC domain-containing protein 3</fullName>
    </submittedName>
</protein>
<evidence type="ECO:0000259" key="3">
    <source>
        <dbReference type="PROSITE" id="PS50157"/>
    </source>
</evidence>
<dbReference type="PANTHER" id="PTHR22639">
    <property type="entry name" value="GAG-RELATED PROTEIN"/>
    <property type="match status" value="1"/>
</dbReference>
<dbReference type="Gene3D" id="4.10.60.10">
    <property type="entry name" value="Zinc finger, CCHC-type"/>
    <property type="match status" value="1"/>
</dbReference>
<dbReference type="OrthoDB" id="10064617at2759"/>
<evidence type="ECO:0000313" key="6">
    <source>
        <dbReference type="Proteomes" id="UP001152320"/>
    </source>
</evidence>
<dbReference type="Pfam" id="PF00098">
    <property type="entry name" value="zf-CCHC"/>
    <property type="match status" value="1"/>
</dbReference>
<dbReference type="InterPro" id="IPR036875">
    <property type="entry name" value="Znf_CCHC_sf"/>
</dbReference>
<gene>
    <name evidence="5" type="ORF">HOLleu_36116</name>
</gene>
<accession>A0A9Q0YQX4</accession>
<dbReference type="GO" id="GO:0002218">
    <property type="term" value="P:activation of innate immune response"/>
    <property type="evidence" value="ECO:0007669"/>
    <property type="project" value="InterPro"/>
</dbReference>
<evidence type="ECO:0000256" key="2">
    <source>
        <dbReference type="SAM" id="MobiDB-lite"/>
    </source>
</evidence>
<dbReference type="GO" id="GO:0003723">
    <property type="term" value="F:RNA binding"/>
    <property type="evidence" value="ECO:0007669"/>
    <property type="project" value="InterPro"/>
</dbReference>
<proteinExistence type="predicted"/>
<reference evidence="5" key="1">
    <citation type="submission" date="2021-10" db="EMBL/GenBank/DDBJ databases">
        <title>Tropical sea cucumber genome reveals ecological adaptation and Cuvierian tubules defense mechanism.</title>
        <authorList>
            <person name="Chen T."/>
        </authorList>
    </citation>
    <scope>NUCLEOTIDE SEQUENCE</scope>
    <source>
        <strain evidence="5">Nanhai2018</strain>
        <tissue evidence="5">Muscle</tissue>
    </source>
</reference>
<dbReference type="SMART" id="SM00343">
    <property type="entry name" value="ZnF_C2HC"/>
    <property type="match status" value="3"/>
</dbReference>
<keyword evidence="1" id="KW-0862">Zinc</keyword>
<keyword evidence="1" id="KW-0479">Metal-binding</keyword>
<dbReference type="PROSITE" id="PS50158">
    <property type="entry name" value="ZF_CCHC"/>
    <property type="match status" value="3"/>
</dbReference>
<dbReference type="PANTHER" id="PTHR22639:SF3">
    <property type="entry name" value="ZINC FINGER CCHC DOMAIN-CONTAINING PROTEIN 3"/>
    <property type="match status" value="1"/>
</dbReference>
<dbReference type="PROSITE" id="PS50157">
    <property type="entry name" value="ZINC_FINGER_C2H2_2"/>
    <property type="match status" value="1"/>
</dbReference>